<dbReference type="RefSeq" id="WP_172406217.1">
    <property type="nucleotide sequence ID" value="NZ_JAGSGB010000002.1"/>
</dbReference>
<protein>
    <submittedName>
        <fullName evidence="1">Uncharacterized protein</fullName>
    </submittedName>
</protein>
<evidence type="ECO:0000313" key="1">
    <source>
        <dbReference type="EMBL" id="MBZ6379204.1"/>
    </source>
</evidence>
<organism evidence="1 2">
    <name type="scientific">Pacificimonas aurantium</name>
    <dbReference type="NCBI Taxonomy" id="1250540"/>
    <lineage>
        <taxon>Bacteria</taxon>
        <taxon>Pseudomonadati</taxon>
        <taxon>Pseudomonadota</taxon>
        <taxon>Alphaproteobacteria</taxon>
        <taxon>Sphingomonadales</taxon>
        <taxon>Sphingosinicellaceae</taxon>
        <taxon>Pacificimonas</taxon>
    </lineage>
</organism>
<accession>A0ABS7WMM4</accession>
<gene>
    <name evidence="1" type="ORF">KCN53_11240</name>
</gene>
<dbReference type="EMBL" id="JAGSGB010000002">
    <property type="protein sequence ID" value="MBZ6379204.1"/>
    <property type="molecule type" value="Genomic_DNA"/>
</dbReference>
<proteinExistence type="predicted"/>
<name>A0ABS7WMM4_9SPHN</name>
<reference evidence="1 2" key="1">
    <citation type="submission" date="2021-04" db="EMBL/GenBank/DDBJ databases">
        <authorList>
            <person name="Pira H."/>
            <person name="Risdian C."/>
            <person name="Wink J."/>
        </authorList>
    </citation>
    <scope>NUCLEOTIDE SEQUENCE [LARGE SCALE GENOMIC DNA]</scope>
    <source>
        <strain evidence="1 2">DSM 107782</strain>
    </source>
</reference>
<keyword evidence="2" id="KW-1185">Reference proteome</keyword>
<comment type="caution">
    <text evidence="1">The sequence shown here is derived from an EMBL/GenBank/DDBJ whole genome shotgun (WGS) entry which is preliminary data.</text>
</comment>
<sequence>MLDDHVEGLKLLEEVHRETLVRDEDFGHLFQESSHMADLLRDRGLQEFRQVIG</sequence>
<dbReference type="Proteomes" id="UP000824621">
    <property type="component" value="Unassembled WGS sequence"/>
</dbReference>
<evidence type="ECO:0000313" key="2">
    <source>
        <dbReference type="Proteomes" id="UP000824621"/>
    </source>
</evidence>